<reference evidence="2 3" key="1">
    <citation type="submission" date="2017-04" db="EMBL/GenBank/DDBJ databases">
        <title>The new phylogeny of genus Mycobacterium.</title>
        <authorList>
            <person name="Tortoli E."/>
            <person name="Trovato A."/>
            <person name="Cirillo D.M."/>
        </authorList>
    </citation>
    <scope>NUCLEOTIDE SEQUENCE [LARGE SCALE GENOMIC DNA]</scope>
    <source>
        <strain evidence="2 3">KCTC 19819</strain>
    </source>
</reference>
<comment type="caution">
    <text evidence="2">The sequence shown here is derived from an EMBL/GenBank/DDBJ whole genome shotgun (WGS) entry which is preliminary data.</text>
</comment>
<accession>A0AA91PC89</accession>
<dbReference type="FunFam" id="3.60.15.10:FF:000073">
    <property type="entry name" value="MBL fold metallo-hydrolase"/>
    <property type="match status" value="1"/>
</dbReference>
<evidence type="ECO:0000313" key="2">
    <source>
        <dbReference type="EMBL" id="OSC30837.1"/>
    </source>
</evidence>
<dbReference type="InterPro" id="IPR001279">
    <property type="entry name" value="Metallo-B-lactamas"/>
</dbReference>
<dbReference type="PANTHER" id="PTHR42951">
    <property type="entry name" value="METALLO-BETA-LACTAMASE DOMAIN-CONTAINING"/>
    <property type="match status" value="1"/>
</dbReference>
<dbReference type="AlphaFoldDB" id="A0AA91PC89"/>
<dbReference type="RefSeq" id="WP_085305139.1">
    <property type="nucleotide sequence ID" value="NZ_AP022594.1"/>
</dbReference>
<dbReference type="InterPro" id="IPR050855">
    <property type="entry name" value="NDM-1-like"/>
</dbReference>
<protein>
    <submittedName>
        <fullName evidence="2">MBL fold metallo-hydrolase</fullName>
    </submittedName>
</protein>
<dbReference type="Gene3D" id="3.60.15.10">
    <property type="entry name" value="Ribonuclease Z/Hydroxyacylglutathione hydrolase-like"/>
    <property type="match status" value="1"/>
</dbReference>
<sequence>MSPTWVRVADRVYRARLPFLDVTVGLVWGSTGVVLIDCGTTLTEARTINRDVRRLTGRPVDHLVLTHHHFDHVLGSSVFAGAQMYAAPAVAAALTTRSAALRDDAIAHGADPDEVASALAALEPVVQPRGQGVIDLGERRVAVRHLGAGHTDHDLVVLVEPSEAGDPRVVFCGDLVEQSGDPVIDVDSDLPSWPTTLDRLLVAAGPQARYVPGHGAVVGAGFVAAQRDRLAAQRDRRV</sequence>
<organism evidence="2 3">
    <name type="scientific">Mycolicibacillus koreensis</name>
    <dbReference type="NCBI Taxonomy" id="1069220"/>
    <lineage>
        <taxon>Bacteria</taxon>
        <taxon>Bacillati</taxon>
        <taxon>Actinomycetota</taxon>
        <taxon>Actinomycetes</taxon>
        <taxon>Mycobacteriales</taxon>
        <taxon>Mycobacteriaceae</taxon>
        <taxon>Mycolicibacillus</taxon>
    </lineage>
</organism>
<dbReference type="PANTHER" id="PTHR42951:SF4">
    <property type="entry name" value="ACYL-COENZYME A THIOESTERASE MBLAC2"/>
    <property type="match status" value="1"/>
</dbReference>
<dbReference type="Pfam" id="PF00753">
    <property type="entry name" value="Lactamase_B"/>
    <property type="match status" value="1"/>
</dbReference>
<dbReference type="Proteomes" id="UP000193577">
    <property type="component" value="Unassembled WGS sequence"/>
</dbReference>
<proteinExistence type="predicted"/>
<evidence type="ECO:0000259" key="1">
    <source>
        <dbReference type="SMART" id="SM00849"/>
    </source>
</evidence>
<gene>
    <name evidence="2" type="ORF">B8W67_16730</name>
</gene>
<dbReference type="SMART" id="SM00849">
    <property type="entry name" value="Lactamase_B"/>
    <property type="match status" value="1"/>
</dbReference>
<dbReference type="SUPFAM" id="SSF56281">
    <property type="entry name" value="Metallo-hydrolase/oxidoreductase"/>
    <property type="match status" value="1"/>
</dbReference>
<dbReference type="InterPro" id="IPR036866">
    <property type="entry name" value="RibonucZ/Hydroxyglut_hydro"/>
</dbReference>
<dbReference type="EMBL" id="NCXO01000047">
    <property type="protein sequence ID" value="OSC30837.1"/>
    <property type="molecule type" value="Genomic_DNA"/>
</dbReference>
<feature type="domain" description="Metallo-beta-lactamase" evidence="1">
    <location>
        <begin position="21"/>
        <end position="214"/>
    </location>
</feature>
<name>A0AA91PC89_9MYCO</name>
<evidence type="ECO:0000313" key="3">
    <source>
        <dbReference type="Proteomes" id="UP000193577"/>
    </source>
</evidence>
<dbReference type="CDD" id="cd16282">
    <property type="entry name" value="metallo-hydrolase-like_MBL-fold"/>
    <property type="match status" value="1"/>
</dbReference>
<keyword evidence="3" id="KW-1185">Reference proteome</keyword>